<keyword evidence="3" id="KW-1185">Reference proteome</keyword>
<accession>A0A023BAI2</accession>
<feature type="region of interest" description="Disordered" evidence="1">
    <location>
        <begin position="228"/>
        <end position="318"/>
    </location>
</feature>
<dbReference type="RefSeq" id="XP_011129343.1">
    <property type="nucleotide sequence ID" value="XM_011131041.1"/>
</dbReference>
<dbReference type="EMBL" id="AFNH02000293">
    <property type="protein sequence ID" value="EZG78316.1"/>
    <property type="molecule type" value="Genomic_DNA"/>
</dbReference>
<comment type="caution">
    <text evidence="2">The sequence shown here is derived from an EMBL/GenBank/DDBJ whole genome shotgun (WGS) entry which is preliminary data.</text>
</comment>
<sequence length="386" mass="41675">MLSGDQNEGVSMAHHAAAVASATARVPPLVINAPPRRDPAPTGLFGADPSSVGDLADDALIPRLGYNHKVEPDKPIDIVFLFVHGASFSSKLFDANLKEFLGCLTQVNDEWFWELSLSYHIEMIDWKSCLAPYQFKSISRCMPIESMYESEDGGGSPNDDDPALNRQATVVQAAGMDPVRFGSRLGVFGLDDANTPRSVSSRRCSAELVTANETPRSFMSRIFRWNSDDSKKEKKSRNSRSGSDDLKINGLQGEALQGETPQGQTLQGGELLGERSQGERPQGERPQGERPQGERPQGERPQGEGPGPGREGVRAKTLGFAGALEGLLNNVMRSSSTKSKDPIDQTEDLVRMSSMQPVRVGSHDEPAMVPINAAAAAGDSPITSWS</sequence>
<proteinExistence type="predicted"/>
<evidence type="ECO:0000256" key="1">
    <source>
        <dbReference type="SAM" id="MobiDB-lite"/>
    </source>
</evidence>
<dbReference type="VEuPathDB" id="CryptoDB:GNI_038060"/>
<evidence type="ECO:0000313" key="3">
    <source>
        <dbReference type="Proteomes" id="UP000019763"/>
    </source>
</evidence>
<feature type="compositionally biased region" description="Basic and acidic residues" evidence="1">
    <location>
        <begin position="272"/>
        <end position="302"/>
    </location>
</feature>
<dbReference type="Proteomes" id="UP000019763">
    <property type="component" value="Unassembled WGS sequence"/>
</dbReference>
<dbReference type="AlphaFoldDB" id="A0A023BAI2"/>
<organism evidence="2 3">
    <name type="scientific">Gregarina niphandrodes</name>
    <name type="common">Septate eugregarine</name>
    <dbReference type="NCBI Taxonomy" id="110365"/>
    <lineage>
        <taxon>Eukaryota</taxon>
        <taxon>Sar</taxon>
        <taxon>Alveolata</taxon>
        <taxon>Apicomplexa</taxon>
        <taxon>Conoidasida</taxon>
        <taxon>Gregarinasina</taxon>
        <taxon>Eugregarinorida</taxon>
        <taxon>Gregarinidae</taxon>
        <taxon>Gregarina</taxon>
    </lineage>
</organism>
<dbReference type="GeneID" id="22911465"/>
<evidence type="ECO:0000313" key="2">
    <source>
        <dbReference type="EMBL" id="EZG78316.1"/>
    </source>
</evidence>
<name>A0A023BAI2_GRENI</name>
<reference evidence="2" key="1">
    <citation type="submission" date="2013-12" db="EMBL/GenBank/DDBJ databases">
        <authorList>
            <person name="Omoto C.K."/>
            <person name="Sibley D."/>
            <person name="Venepally P."/>
            <person name="Hadjithomas M."/>
            <person name="Karamycheva S."/>
            <person name="Brunk B."/>
            <person name="Roos D."/>
            <person name="Caler E."/>
            <person name="Lorenzi H."/>
        </authorList>
    </citation>
    <scope>NUCLEOTIDE SEQUENCE</scope>
</reference>
<protein>
    <submittedName>
        <fullName evidence="2">Uncharacterized protein</fullName>
    </submittedName>
</protein>
<gene>
    <name evidence="2" type="ORF">GNI_038060</name>
</gene>
<feature type="compositionally biased region" description="Low complexity" evidence="1">
    <location>
        <begin position="256"/>
        <end position="269"/>
    </location>
</feature>